<evidence type="ECO:0000259" key="1">
    <source>
        <dbReference type="PROSITE" id="PS50943"/>
    </source>
</evidence>
<organism evidence="2 3">
    <name type="scientific">Bacillus phage BMBtpLA3</name>
    <dbReference type="NCBI Taxonomy" id="1868824"/>
    <lineage>
        <taxon>Viruses</taxon>
        <taxon>Duplodnaviria</taxon>
        <taxon>Heunggongvirae</taxon>
        <taxon>Uroviricota</taxon>
        <taxon>Caudoviricetes</taxon>
        <taxon>Lwoffvirus</taxon>
        <taxon>Lwoffvirus TP21</taxon>
    </lineage>
</organism>
<dbReference type="InterPro" id="IPR001387">
    <property type="entry name" value="Cro/C1-type_HTH"/>
</dbReference>
<evidence type="ECO:0000313" key="3">
    <source>
        <dbReference type="Proteomes" id="UP000226338"/>
    </source>
</evidence>
<dbReference type="Gene3D" id="1.10.260.40">
    <property type="entry name" value="lambda repressor-like DNA-binding domains"/>
    <property type="match status" value="1"/>
</dbReference>
<dbReference type="InterPro" id="IPR010982">
    <property type="entry name" value="Lambda_DNA-bd_dom_sf"/>
</dbReference>
<dbReference type="Pfam" id="PF01381">
    <property type="entry name" value="HTH_3"/>
    <property type="match status" value="1"/>
</dbReference>
<dbReference type="SMART" id="SM00530">
    <property type="entry name" value="HTH_XRE"/>
    <property type="match status" value="1"/>
</dbReference>
<dbReference type="SUPFAM" id="SSF47413">
    <property type="entry name" value="lambda repressor-like DNA-binding domains"/>
    <property type="match status" value="1"/>
</dbReference>
<accession>A0A1B1P7F4</accession>
<sequence length="82" mass="9672">MMELTFRLARKRMNLSLEEVAKKVGISYPTLQRLEKDTSKIKMETATKLAEIYCIDPINLYFGKESDYIKMVRETYQARCEV</sequence>
<name>A0A1B1P7F4_9CAUD</name>
<dbReference type="EMBL" id="KX190834">
    <property type="protein sequence ID" value="ANT40037.1"/>
    <property type="molecule type" value="Genomic_DNA"/>
</dbReference>
<gene>
    <name evidence="2" type="ORF">BMBtpLA3_2</name>
</gene>
<dbReference type="CDD" id="cd00093">
    <property type="entry name" value="HTH_XRE"/>
    <property type="match status" value="1"/>
</dbReference>
<reference evidence="2 3" key="1">
    <citation type="submission" date="2016-05" db="EMBL/GenBank/DDBJ databases">
        <title>Undiscovered low abundance phages are ubiquitous in bacterial genomes.</title>
        <authorList>
            <person name="Dong Z."/>
            <person name="Liu H."/>
            <person name="Zheng J."/>
            <person name="Peng D."/>
        </authorList>
    </citation>
    <scope>NUCLEOTIDE SEQUENCE [LARGE SCALE GENOMIC DNA]</scope>
</reference>
<evidence type="ECO:0000313" key="2">
    <source>
        <dbReference type="EMBL" id="ANT40037.1"/>
    </source>
</evidence>
<dbReference type="GO" id="GO:0003677">
    <property type="term" value="F:DNA binding"/>
    <property type="evidence" value="ECO:0007669"/>
    <property type="project" value="InterPro"/>
</dbReference>
<dbReference type="PROSITE" id="PS50943">
    <property type="entry name" value="HTH_CROC1"/>
    <property type="match status" value="1"/>
</dbReference>
<feature type="domain" description="HTH cro/C1-type" evidence="1">
    <location>
        <begin position="6"/>
        <end position="60"/>
    </location>
</feature>
<dbReference type="Proteomes" id="UP000226338">
    <property type="component" value="Segment"/>
</dbReference>
<protein>
    <submittedName>
        <fullName evidence="2">Transcriptional regulator</fullName>
    </submittedName>
</protein>
<proteinExistence type="predicted"/>